<keyword evidence="4" id="KW-0378">Hydrolase</keyword>
<evidence type="ECO:0000256" key="3">
    <source>
        <dbReference type="ARBA" id="ARBA00022723"/>
    </source>
</evidence>
<dbReference type="Gene3D" id="3.30.830.10">
    <property type="entry name" value="Metalloenzyme, LuxS/M16 peptidase-like"/>
    <property type="match status" value="4"/>
</dbReference>
<comment type="similarity">
    <text evidence="1 7">Belongs to the peptidase M16 family.</text>
</comment>
<feature type="domain" description="Peptidase M16 C-terminal" evidence="9">
    <location>
        <begin position="195"/>
        <end position="373"/>
    </location>
</feature>
<proteinExistence type="inferred from homology"/>
<evidence type="ECO:0000256" key="1">
    <source>
        <dbReference type="ARBA" id="ARBA00007261"/>
    </source>
</evidence>
<dbReference type="InterPro" id="IPR011249">
    <property type="entry name" value="Metalloenz_LuxS/M16"/>
</dbReference>
<dbReference type="GO" id="GO:0043171">
    <property type="term" value="P:peptide catabolic process"/>
    <property type="evidence" value="ECO:0007669"/>
    <property type="project" value="TreeGrafter"/>
</dbReference>
<dbReference type="AlphaFoldDB" id="A0A0N4UWJ5"/>
<keyword evidence="6" id="KW-0482">Metalloprotease</keyword>
<dbReference type="OrthoDB" id="7784541at2759"/>
<dbReference type="PANTHER" id="PTHR43690">
    <property type="entry name" value="NARDILYSIN"/>
    <property type="match status" value="1"/>
</dbReference>
<dbReference type="InterPro" id="IPR007863">
    <property type="entry name" value="Peptidase_M16_C"/>
</dbReference>
<dbReference type="Pfam" id="PF05193">
    <property type="entry name" value="Peptidase_M16_C"/>
    <property type="match status" value="1"/>
</dbReference>
<protein>
    <submittedName>
        <fullName evidence="14">Insulin-degrading enzyme</fullName>
    </submittedName>
</protein>
<accession>A0A0N4UWJ5</accession>
<organism evidence="14">
    <name type="scientific">Enterobius vermicularis</name>
    <name type="common">Human pinworm</name>
    <dbReference type="NCBI Taxonomy" id="51028"/>
    <lineage>
        <taxon>Eukaryota</taxon>
        <taxon>Metazoa</taxon>
        <taxon>Ecdysozoa</taxon>
        <taxon>Nematoda</taxon>
        <taxon>Chromadorea</taxon>
        <taxon>Rhabditida</taxon>
        <taxon>Spirurina</taxon>
        <taxon>Oxyuridomorpha</taxon>
        <taxon>Oxyuroidea</taxon>
        <taxon>Oxyuridae</taxon>
        <taxon>Enterobius</taxon>
    </lineage>
</organism>
<feature type="domain" description="Peptidase M16 N-terminal" evidence="8">
    <location>
        <begin position="34"/>
        <end position="161"/>
    </location>
</feature>
<dbReference type="Pfam" id="PF16187">
    <property type="entry name" value="Peptidase_M16_M"/>
    <property type="match status" value="1"/>
</dbReference>
<dbReference type="GO" id="GO:0051603">
    <property type="term" value="P:proteolysis involved in protein catabolic process"/>
    <property type="evidence" value="ECO:0007669"/>
    <property type="project" value="TreeGrafter"/>
</dbReference>
<dbReference type="InterPro" id="IPR054734">
    <property type="entry name" value="PqqF-like_C_4"/>
</dbReference>
<evidence type="ECO:0000313" key="13">
    <source>
        <dbReference type="Proteomes" id="UP000274131"/>
    </source>
</evidence>
<dbReference type="PROSITE" id="PS00143">
    <property type="entry name" value="INSULINASE"/>
    <property type="match status" value="1"/>
</dbReference>
<dbReference type="GO" id="GO:0046872">
    <property type="term" value="F:metal ion binding"/>
    <property type="evidence" value="ECO:0007669"/>
    <property type="project" value="UniProtKB-KW"/>
</dbReference>
<dbReference type="InterPro" id="IPR011765">
    <property type="entry name" value="Pept_M16_N"/>
</dbReference>
<feature type="domain" description="Peptidase M16 middle/third" evidence="10">
    <location>
        <begin position="384"/>
        <end position="654"/>
    </location>
</feature>
<dbReference type="GO" id="GO:0004222">
    <property type="term" value="F:metalloendopeptidase activity"/>
    <property type="evidence" value="ECO:0007669"/>
    <property type="project" value="InterPro"/>
</dbReference>
<dbReference type="EMBL" id="UXUI01007231">
    <property type="protein sequence ID" value="VDD86432.1"/>
    <property type="molecule type" value="Genomic_DNA"/>
</dbReference>
<evidence type="ECO:0000259" key="10">
    <source>
        <dbReference type="Pfam" id="PF16187"/>
    </source>
</evidence>
<evidence type="ECO:0000256" key="4">
    <source>
        <dbReference type="ARBA" id="ARBA00022801"/>
    </source>
</evidence>
<reference evidence="14" key="1">
    <citation type="submission" date="2017-02" db="UniProtKB">
        <authorList>
            <consortium name="WormBaseParasite"/>
        </authorList>
    </citation>
    <scope>IDENTIFICATION</scope>
</reference>
<evidence type="ECO:0000256" key="2">
    <source>
        <dbReference type="ARBA" id="ARBA00022670"/>
    </source>
</evidence>
<keyword evidence="2" id="KW-0645">Protease</keyword>
<dbReference type="STRING" id="51028.A0A0N4UWJ5"/>
<keyword evidence="3" id="KW-0479">Metal-binding</keyword>
<gene>
    <name evidence="12" type="ORF">EVEC_LOCUS1575</name>
</gene>
<dbReference type="InterPro" id="IPR050626">
    <property type="entry name" value="Peptidase_M16"/>
</dbReference>
<evidence type="ECO:0000259" key="8">
    <source>
        <dbReference type="Pfam" id="PF00675"/>
    </source>
</evidence>
<dbReference type="Pfam" id="PF22456">
    <property type="entry name" value="PqqF-like_C_4"/>
    <property type="match status" value="1"/>
</dbReference>
<keyword evidence="5" id="KW-0862">Zinc</keyword>
<keyword evidence="13" id="KW-1185">Reference proteome</keyword>
<dbReference type="Pfam" id="PF00675">
    <property type="entry name" value="Peptidase_M16"/>
    <property type="match status" value="1"/>
</dbReference>
<feature type="domain" description="Coenzyme PQQ synthesis protein F-like C-terminal lobe" evidence="11">
    <location>
        <begin position="762"/>
        <end position="860"/>
    </location>
</feature>
<evidence type="ECO:0000259" key="11">
    <source>
        <dbReference type="Pfam" id="PF22456"/>
    </source>
</evidence>
<dbReference type="FunFam" id="3.30.830.10:FF:000004">
    <property type="entry name" value="Putative insulin-degrading enzyme"/>
    <property type="match status" value="1"/>
</dbReference>
<dbReference type="FunFam" id="3.30.830.10:FF:000005">
    <property type="entry name" value="nardilysin isoform X1"/>
    <property type="match status" value="1"/>
</dbReference>
<dbReference type="InterPro" id="IPR032632">
    <property type="entry name" value="Peptidase_M16_M"/>
</dbReference>
<dbReference type="WBParaSite" id="EVEC_0000186701-mRNA-1">
    <property type="protein sequence ID" value="EVEC_0000186701-mRNA-1"/>
    <property type="gene ID" value="EVEC_0000186701"/>
</dbReference>
<reference evidence="12 13" key="2">
    <citation type="submission" date="2018-10" db="EMBL/GenBank/DDBJ databases">
        <authorList>
            <consortium name="Pathogen Informatics"/>
        </authorList>
    </citation>
    <scope>NUCLEOTIDE SEQUENCE [LARGE SCALE GENOMIC DNA]</scope>
</reference>
<dbReference type="SUPFAM" id="SSF63411">
    <property type="entry name" value="LuxS/MPP-like metallohydrolase"/>
    <property type="match status" value="4"/>
</dbReference>
<evidence type="ECO:0000256" key="5">
    <source>
        <dbReference type="ARBA" id="ARBA00022833"/>
    </source>
</evidence>
<dbReference type="Proteomes" id="UP000274131">
    <property type="component" value="Unassembled WGS sequence"/>
</dbReference>
<dbReference type="PANTHER" id="PTHR43690:SF18">
    <property type="entry name" value="INSULIN-DEGRADING ENZYME-RELATED"/>
    <property type="match status" value="1"/>
</dbReference>
<name>A0A0N4UWJ5_ENTVE</name>
<dbReference type="InterPro" id="IPR001431">
    <property type="entry name" value="Pept_M16_Zn_BS"/>
</dbReference>
<evidence type="ECO:0000313" key="12">
    <source>
        <dbReference type="EMBL" id="VDD86432.1"/>
    </source>
</evidence>
<dbReference type="GO" id="GO:0005739">
    <property type="term" value="C:mitochondrion"/>
    <property type="evidence" value="ECO:0007669"/>
    <property type="project" value="TreeGrafter"/>
</dbReference>
<evidence type="ECO:0000313" key="14">
    <source>
        <dbReference type="WBParaSite" id="EVEC_0000186701-mRNA-1"/>
    </source>
</evidence>
<dbReference type="GO" id="GO:0005829">
    <property type="term" value="C:cytosol"/>
    <property type="evidence" value="ECO:0007669"/>
    <property type="project" value="TreeGrafter"/>
</dbReference>
<evidence type="ECO:0000259" key="9">
    <source>
        <dbReference type="Pfam" id="PF05193"/>
    </source>
</evidence>
<evidence type="ECO:0000256" key="6">
    <source>
        <dbReference type="ARBA" id="ARBA00023049"/>
    </source>
</evidence>
<evidence type="ECO:0000256" key="7">
    <source>
        <dbReference type="RuleBase" id="RU004447"/>
    </source>
</evidence>
<sequence>MQEKNVIAERCNDIIKSPEDKRLYRGLELSNGLRMLLISDEKADKSAASMDVSVGHLMDPWELPGLAHFCEHMLFLGTDKFPCENEYNKYITSHGGATNAFTAPDHTNYHFDIAPEFLRGALDRFVQFFLCPQFTESATEREVCAVDSENSNNLQNDSWRIIQSLSKAGHDYGKFGTGSKKTLLEDAREKNIEPREALLKFHTDHYSSDLMSCCIIGSETLNELEDMVVSLGFGKITRKNLKRKTWLDSPYGKDQLGVKIELVPVKDLRHMTLDFPIPDYREHYRTRPTHYVAHLIGHEGPGSLLSELKRRGWVSNLSAGDRCLARGFGNFTISVDLSEEGLKHTDDIITVIFQEIGMIKSAGPLKWIQDELKKLGDIKFRFKAGLASDLQLFPMKDVIYSDYRLDQFDEALIEDIINRLNPDNMCCMVVSQKFANRPENVKEKWYGTEYQRLPIDKSLMDTWRHALTTKLNALHLPLPNDYIATKFDLKELEDPAVKVPRIILEDSWARVWFMQDNEYKLPKCFTQLIIHSPIMSATPMNSFLSAMFIMTLQDALAEDTYNPYLAGLCSAFHDKYTGISLRVTGYDEKQRLLVKDLINKLIKFEPDQQRYDILKENLCRALRCFRQVQPYTQAKYYSCLLLSSLEWTKEQLLACAEVCEVDRLRNYIASALQAVYLEMFVYGNMVVKEVLEMKDDVVQILKSVPGVRPLFASEIVKCRTHVIPSGPGFYLKESQTTHENSAVEFIMQTGVQNPKENVLLQLIVQLISEPAFNQLRTNEQLGYIVHTNVFCNFGVQALRMIVQGGHDPEFVNERIECFLSTFRQKLEEMPEEQFRENIESLAAKRLEKPKTLKAKAGRYWEEIASGFYHFDRVEMEVPLLRALTKEDVIVYFDKHFAAKSPHRRKLCTMVYADKASDVEKGIKRRSKRAVEGQECTLIQDAELFKTSMALYPLPQPVIDISPLASKNERKN</sequence>